<feature type="domain" description="FAS1-like dehydratase" evidence="1">
    <location>
        <begin position="11"/>
        <end position="67"/>
    </location>
</feature>
<feature type="non-terminal residue" evidence="2">
    <location>
        <position position="1"/>
    </location>
</feature>
<dbReference type="Proteomes" id="UP000712673">
    <property type="component" value="Unassembled WGS sequence"/>
</dbReference>
<dbReference type="EMBL" id="VGLS01000079">
    <property type="protein sequence ID" value="MBM3222980.1"/>
    <property type="molecule type" value="Genomic_DNA"/>
</dbReference>
<reference evidence="2" key="1">
    <citation type="submission" date="2019-03" db="EMBL/GenBank/DDBJ databases">
        <title>Lake Tanganyika Metagenome-Assembled Genomes (MAGs).</title>
        <authorList>
            <person name="Tran P."/>
        </authorList>
    </citation>
    <scope>NUCLEOTIDE SEQUENCE</scope>
    <source>
        <strain evidence="2">K_DeepCast_65m_m2_066</strain>
    </source>
</reference>
<comment type="caution">
    <text evidence="2">The sequence shown here is derived from an EMBL/GenBank/DDBJ whole genome shotgun (WGS) entry which is preliminary data.</text>
</comment>
<evidence type="ECO:0000313" key="3">
    <source>
        <dbReference type="Proteomes" id="UP000712673"/>
    </source>
</evidence>
<organism evidence="2 3">
    <name type="scientific">Tectimicrobiota bacterium</name>
    <dbReference type="NCBI Taxonomy" id="2528274"/>
    <lineage>
        <taxon>Bacteria</taxon>
        <taxon>Pseudomonadati</taxon>
        <taxon>Nitrospinota/Tectimicrobiota group</taxon>
        <taxon>Candidatus Tectimicrobiota</taxon>
    </lineage>
</organism>
<evidence type="ECO:0000259" key="1">
    <source>
        <dbReference type="Pfam" id="PF13452"/>
    </source>
</evidence>
<gene>
    <name evidence="2" type="ORF">FJZ47_04135</name>
</gene>
<protein>
    <submittedName>
        <fullName evidence="2">MaoC family dehydratase</fullName>
    </submittedName>
</protein>
<dbReference type="AlphaFoldDB" id="A0A937VZI7"/>
<evidence type="ECO:0000313" key="2">
    <source>
        <dbReference type="EMBL" id="MBM3222980.1"/>
    </source>
</evidence>
<dbReference type="InterPro" id="IPR029069">
    <property type="entry name" value="HotDog_dom_sf"/>
</dbReference>
<dbReference type="InterPro" id="IPR039569">
    <property type="entry name" value="FAS1-like_DH_region"/>
</dbReference>
<dbReference type="Gene3D" id="3.10.129.10">
    <property type="entry name" value="Hotdog Thioesterase"/>
    <property type="match status" value="1"/>
</dbReference>
<dbReference type="Pfam" id="PF13452">
    <property type="entry name" value="FAS1_DH_region"/>
    <property type="match status" value="1"/>
</dbReference>
<dbReference type="SUPFAM" id="SSF54637">
    <property type="entry name" value="Thioesterase/thiol ester dehydrase-isomerase"/>
    <property type="match status" value="1"/>
</dbReference>
<accession>A0A937VZI7</accession>
<proteinExistence type="predicted"/>
<sequence>PDIQLAFGEMTLFANQAIEPLAPIKAGDTLEARTKLQEVYAKTGRSGTMVFMVWETSFMNQHGTTVLRVQDSFVRRNRGKQ</sequence>
<name>A0A937VZI7_UNCTE</name>